<dbReference type="EMBL" id="LR134350">
    <property type="protein sequence ID" value="VEG26946.1"/>
    <property type="molecule type" value="Genomic_DNA"/>
</dbReference>
<feature type="transmembrane region" description="Helical" evidence="7">
    <location>
        <begin position="36"/>
        <end position="59"/>
    </location>
</feature>
<comment type="catalytic activity">
    <reaction evidence="1 7">
        <text>Cleavage of hydrophobic, N-terminal signal or leader sequences from secreted and periplasmic proteins.</text>
        <dbReference type="EC" id="3.4.21.89"/>
    </reaction>
</comment>
<evidence type="ECO:0000256" key="5">
    <source>
        <dbReference type="ARBA" id="ARBA00022801"/>
    </source>
</evidence>
<dbReference type="Gene3D" id="2.10.109.10">
    <property type="entry name" value="Umud Fragment, subunit A"/>
    <property type="match status" value="1"/>
</dbReference>
<comment type="similarity">
    <text evidence="3 7">Belongs to the peptidase S26 family.</text>
</comment>
<evidence type="ECO:0000256" key="8">
    <source>
        <dbReference type="SAM" id="MobiDB-lite"/>
    </source>
</evidence>
<evidence type="ECO:0000256" key="7">
    <source>
        <dbReference type="RuleBase" id="RU362042"/>
    </source>
</evidence>
<gene>
    <name evidence="10" type="primary">sipT</name>
    <name evidence="10" type="ORF">NCTC11636_00792</name>
</gene>
<keyword evidence="7" id="KW-0645">Protease</keyword>
<evidence type="ECO:0000256" key="1">
    <source>
        <dbReference type="ARBA" id="ARBA00000677"/>
    </source>
</evidence>
<feature type="compositionally biased region" description="Low complexity" evidence="8">
    <location>
        <begin position="237"/>
        <end position="248"/>
    </location>
</feature>
<reference evidence="10 11" key="1">
    <citation type="submission" date="2018-12" db="EMBL/GenBank/DDBJ databases">
        <authorList>
            <consortium name="Pathogen Informatics"/>
        </authorList>
    </citation>
    <scope>NUCLEOTIDE SEQUENCE [LARGE SCALE GENOMIC DNA]</scope>
    <source>
        <strain evidence="10 11">NCTC11636</strain>
    </source>
</reference>
<dbReference type="KEGG" id="ahw:NCTC11636_00792"/>
<evidence type="ECO:0000313" key="11">
    <source>
        <dbReference type="Proteomes" id="UP000266895"/>
    </source>
</evidence>
<dbReference type="PANTHER" id="PTHR43390:SF1">
    <property type="entry name" value="CHLOROPLAST PROCESSING PEPTIDASE"/>
    <property type="match status" value="1"/>
</dbReference>
<evidence type="ECO:0000256" key="4">
    <source>
        <dbReference type="ARBA" id="ARBA00013208"/>
    </source>
</evidence>
<evidence type="ECO:0000256" key="2">
    <source>
        <dbReference type="ARBA" id="ARBA00004401"/>
    </source>
</evidence>
<dbReference type="EC" id="3.4.21.89" evidence="4 7"/>
<dbReference type="GO" id="GO:0005886">
    <property type="term" value="C:plasma membrane"/>
    <property type="evidence" value="ECO:0007669"/>
    <property type="project" value="UniProtKB-SubCell"/>
</dbReference>
<feature type="active site" evidence="6">
    <location>
        <position position="132"/>
    </location>
</feature>
<keyword evidence="7" id="KW-0812">Transmembrane</keyword>
<dbReference type="GO" id="GO:0006465">
    <property type="term" value="P:signal peptide processing"/>
    <property type="evidence" value="ECO:0007669"/>
    <property type="project" value="InterPro"/>
</dbReference>
<proteinExistence type="inferred from homology"/>
<dbReference type="InterPro" id="IPR019758">
    <property type="entry name" value="Pept_S26A_signal_pept_1_CS"/>
</dbReference>
<comment type="subcellular location">
    <subcellularLocation>
        <location evidence="2">Cell membrane</location>
        <topology evidence="2">Single-pass type II membrane protein</topology>
    </subcellularLocation>
    <subcellularLocation>
        <location evidence="7">Membrane</location>
        <topology evidence="7">Single-pass type II membrane protein</topology>
    </subcellularLocation>
</comment>
<keyword evidence="11" id="KW-1185">Reference proteome</keyword>
<dbReference type="CDD" id="cd06530">
    <property type="entry name" value="S26_SPase_I"/>
    <property type="match status" value="1"/>
</dbReference>
<dbReference type="InterPro" id="IPR000223">
    <property type="entry name" value="Pept_S26A_signal_pept_1"/>
</dbReference>
<dbReference type="PROSITE" id="PS00761">
    <property type="entry name" value="SPASE_I_3"/>
    <property type="match status" value="1"/>
</dbReference>
<dbReference type="SUPFAM" id="SSF51306">
    <property type="entry name" value="LexA/Signal peptidase"/>
    <property type="match status" value="1"/>
</dbReference>
<dbReference type="Proteomes" id="UP000266895">
    <property type="component" value="Chromosome"/>
</dbReference>
<name>A0A3S5EGY7_9ACTO</name>
<dbReference type="NCBIfam" id="TIGR02227">
    <property type="entry name" value="sigpep_I_bact"/>
    <property type="match status" value="1"/>
</dbReference>
<dbReference type="InterPro" id="IPR019533">
    <property type="entry name" value="Peptidase_S26"/>
</dbReference>
<keyword evidence="5 7" id="KW-0378">Hydrolase</keyword>
<dbReference type="PANTHER" id="PTHR43390">
    <property type="entry name" value="SIGNAL PEPTIDASE I"/>
    <property type="match status" value="1"/>
</dbReference>
<evidence type="ECO:0000259" key="9">
    <source>
        <dbReference type="Pfam" id="PF10502"/>
    </source>
</evidence>
<keyword evidence="7" id="KW-0472">Membrane</keyword>
<evidence type="ECO:0000313" key="10">
    <source>
        <dbReference type="EMBL" id="VEG26946.1"/>
    </source>
</evidence>
<feature type="region of interest" description="Disordered" evidence="8">
    <location>
        <begin position="235"/>
        <end position="256"/>
    </location>
</feature>
<dbReference type="Pfam" id="PF10502">
    <property type="entry name" value="Peptidase_S26"/>
    <property type="match status" value="1"/>
</dbReference>
<feature type="active site" evidence="6">
    <location>
        <position position="63"/>
    </location>
</feature>
<dbReference type="InterPro" id="IPR036286">
    <property type="entry name" value="LexA/Signal_pep-like_sf"/>
</dbReference>
<dbReference type="GO" id="GO:0004252">
    <property type="term" value="F:serine-type endopeptidase activity"/>
    <property type="evidence" value="ECO:0007669"/>
    <property type="project" value="InterPro"/>
</dbReference>
<organism evidence="10 11">
    <name type="scientific">Actinomyces howellii</name>
    <dbReference type="NCBI Taxonomy" id="52771"/>
    <lineage>
        <taxon>Bacteria</taxon>
        <taxon>Bacillati</taxon>
        <taxon>Actinomycetota</taxon>
        <taxon>Actinomycetes</taxon>
        <taxon>Actinomycetales</taxon>
        <taxon>Actinomycetaceae</taxon>
        <taxon>Actinomyces</taxon>
    </lineage>
</organism>
<dbReference type="OrthoDB" id="9815782at2"/>
<accession>A0A3S5EGY7</accession>
<feature type="domain" description="Peptidase S26" evidence="9">
    <location>
        <begin position="36"/>
        <end position="221"/>
    </location>
</feature>
<evidence type="ECO:0000256" key="3">
    <source>
        <dbReference type="ARBA" id="ARBA00009370"/>
    </source>
</evidence>
<keyword evidence="7" id="KW-1133">Transmembrane helix</keyword>
<dbReference type="RefSeq" id="WP_126381953.1">
    <property type="nucleotide sequence ID" value="NZ_LR134350.1"/>
</dbReference>
<dbReference type="AlphaFoldDB" id="A0A3S5EGY7"/>
<evidence type="ECO:0000256" key="6">
    <source>
        <dbReference type="PIRSR" id="PIRSR600223-1"/>
    </source>
</evidence>
<sequence length="256" mass="26746">MSAGQGTAGGGAGAAGTGELASRPLVDRGAALVRRVGALVAVVVVVALVRSLVFQMYVIPSGSMEDTLMEGDRIMVTLYDLDSIERGDVVVFTDPSDWLGEVAEPTGVRGLVQDLLVAVRVLPEDPGHHLVKRVIGLPGDHVVSDGQGSLTVNGVEITEPYLKPGRSASDIAFDVTVPEGYLWVMGDNRSNSADSRLHQADVHGGFVPLGNVVGVARRLIWPLSRWSALDGGTEAFATVPDPQTVPTAAPTPTPTP</sequence>
<dbReference type="GO" id="GO:0009003">
    <property type="term" value="F:signal peptidase activity"/>
    <property type="evidence" value="ECO:0007669"/>
    <property type="project" value="UniProtKB-EC"/>
</dbReference>
<dbReference type="PRINTS" id="PR00727">
    <property type="entry name" value="LEADERPTASE"/>
</dbReference>
<protein>
    <recommendedName>
        <fullName evidence="4 7">Signal peptidase I</fullName>
        <ecNumber evidence="4 7">3.4.21.89</ecNumber>
    </recommendedName>
</protein>